<dbReference type="KEGG" id="sro:Sros_8709"/>
<dbReference type="GO" id="GO:0005737">
    <property type="term" value="C:cytoplasm"/>
    <property type="evidence" value="ECO:0007669"/>
    <property type="project" value="TreeGrafter"/>
</dbReference>
<keyword evidence="2" id="KW-0067">ATP-binding</keyword>
<dbReference type="GO" id="GO:0004016">
    <property type="term" value="F:adenylate cyclase activity"/>
    <property type="evidence" value="ECO:0007669"/>
    <property type="project" value="TreeGrafter"/>
</dbReference>
<dbReference type="GO" id="GO:0005524">
    <property type="term" value="F:ATP binding"/>
    <property type="evidence" value="ECO:0007669"/>
    <property type="project" value="UniProtKB-KW"/>
</dbReference>
<name>D2B5P2_STRRD</name>
<feature type="domain" description="HTH luxR-type" evidence="3">
    <location>
        <begin position="861"/>
        <end position="926"/>
    </location>
</feature>
<protein>
    <submittedName>
        <fullName evidence="4">ATPase-like protein</fullName>
    </submittedName>
</protein>
<dbReference type="STRING" id="479432.Sros_8709"/>
<dbReference type="SUPFAM" id="SSF52540">
    <property type="entry name" value="P-loop containing nucleoside triphosphate hydrolases"/>
    <property type="match status" value="1"/>
</dbReference>
<organism evidence="4 5">
    <name type="scientific">Streptosporangium roseum (strain ATCC 12428 / DSM 43021 / JCM 3005 / KCTC 9067 / NCIMB 10171 / NRRL 2505 / NI 9100)</name>
    <dbReference type="NCBI Taxonomy" id="479432"/>
    <lineage>
        <taxon>Bacteria</taxon>
        <taxon>Bacillati</taxon>
        <taxon>Actinomycetota</taxon>
        <taxon>Actinomycetes</taxon>
        <taxon>Streptosporangiales</taxon>
        <taxon>Streptosporangiaceae</taxon>
        <taxon>Streptosporangium</taxon>
    </lineage>
</organism>
<dbReference type="InterPro" id="IPR011990">
    <property type="entry name" value="TPR-like_helical_dom_sf"/>
</dbReference>
<evidence type="ECO:0000313" key="4">
    <source>
        <dbReference type="EMBL" id="ACZ91346.1"/>
    </source>
</evidence>
<dbReference type="InterPro" id="IPR027417">
    <property type="entry name" value="P-loop_NTPase"/>
</dbReference>
<dbReference type="InterPro" id="IPR036388">
    <property type="entry name" value="WH-like_DNA-bd_sf"/>
</dbReference>
<dbReference type="GO" id="GO:0006355">
    <property type="term" value="P:regulation of DNA-templated transcription"/>
    <property type="evidence" value="ECO:0007669"/>
    <property type="project" value="InterPro"/>
</dbReference>
<accession>D2B5P2</accession>
<evidence type="ECO:0000313" key="5">
    <source>
        <dbReference type="Proteomes" id="UP000002029"/>
    </source>
</evidence>
<dbReference type="SUPFAM" id="SSF46894">
    <property type="entry name" value="C-terminal effector domain of the bipartite response regulators"/>
    <property type="match status" value="1"/>
</dbReference>
<evidence type="ECO:0000256" key="2">
    <source>
        <dbReference type="ARBA" id="ARBA00022840"/>
    </source>
</evidence>
<dbReference type="Gene3D" id="1.10.10.10">
    <property type="entry name" value="Winged helix-like DNA-binding domain superfamily/Winged helix DNA-binding domain"/>
    <property type="match status" value="1"/>
</dbReference>
<dbReference type="RefSeq" id="WP_012895074.1">
    <property type="nucleotide sequence ID" value="NC_013595.1"/>
</dbReference>
<dbReference type="AlphaFoldDB" id="D2B5P2"/>
<reference evidence="4 5" key="1">
    <citation type="journal article" date="2010" name="Stand. Genomic Sci.">
        <title>Complete genome sequence of Streptosporangium roseum type strain (NI 9100).</title>
        <authorList>
            <person name="Nolan M."/>
            <person name="Sikorski J."/>
            <person name="Jando M."/>
            <person name="Lucas S."/>
            <person name="Lapidus A."/>
            <person name="Glavina Del Rio T."/>
            <person name="Chen F."/>
            <person name="Tice H."/>
            <person name="Pitluck S."/>
            <person name="Cheng J.F."/>
            <person name="Chertkov O."/>
            <person name="Sims D."/>
            <person name="Meincke L."/>
            <person name="Brettin T."/>
            <person name="Han C."/>
            <person name="Detter J.C."/>
            <person name="Bruce D."/>
            <person name="Goodwin L."/>
            <person name="Land M."/>
            <person name="Hauser L."/>
            <person name="Chang Y.J."/>
            <person name="Jeffries C.D."/>
            <person name="Ivanova N."/>
            <person name="Mavromatis K."/>
            <person name="Mikhailova N."/>
            <person name="Chen A."/>
            <person name="Palaniappan K."/>
            <person name="Chain P."/>
            <person name="Rohde M."/>
            <person name="Goker M."/>
            <person name="Bristow J."/>
            <person name="Eisen J.A."/>
            <person name="Markowitz V."/>
            <person name="Hugenholtz P."/>
            <person name="Kyrpides N.C."/>
            <person name="Klenk H.P."/>
        </authorList>
    </citation>
    <scope>NUCLEOTIDE SEQUENCE [LARGE SCALE GENOMIC DNA]</scope>
    <source>
        <strain evidence="5">ATCC 12428 / DSM 43021 / JCM 3005 / NI 9100</strain>
    </source>
</reference>
<dbReference type="Proteomes" id="UP000002029">
    <property type="component" value="Chromosome"/>
</dbReference>
<dbReference type="PROSITE" id="PS50043">
    <property type="entry name" value="HTH_LUXR_2"/>
    <property type="match status" value="1"/>
</dbReference>
<dbReference type="InterPro" id="IPR041664">
    <property type="entry name" value="AAA_16"/>
</dbReference>
<evidence type="ECO:0000256" key="1">
    <source>
        <dbReference type="ARBA" id="ARBA00022741"/>
    </source>
</evidence>
<sequence>MQLGQRPERGQRKRGARHGENVGLLGRGAECALLDQLIAAVRMGESRVLVVHGAPGVGKSALLEYAENSATGMRVLRAVGVESEMELAFAALHQLCAPLLDRLESLPTPQRDALETVFGMREGMPPERFLVGLAVLSLLSDASEGGPLLCVVDDAQWMDRSSAQVLGFVARRLLAESVALVFGSRRRAQDLLGLPELEVTGLKAADAHALLSSVTHVRIDQDIRDRFVAETRGNPLALLELPRELAVTQVAGGFGLLDADTLPGRIEQSFLTRIEGLPKQTRLLLLIAAAEPVGDPSLVWRAAERLGVTPATVLASGTDGLLEFDVRVIFRHPLVRSAVYGSAKEGDRRAVHLALAEVTDAQADPDRRAWHLATATAAPDETVAAELERSAGRAQARGGLAAAAAFLQRSVALTIDTSRRAERALTAADISLRAGDIEAARRFVDIADRDAQSEFQRVRAHLARGHITFAAGFNNEAPLMLLTAAQRLEPFDMDLARETYFIAWGSASFGAANRDSLMAISRAMRELPSPEGRPRALDLVLEGYALLITDGRSAALPTLQRAKTALADHPVQDLLKWGWAACGVSALLWEDRIMPDMPARALEEVRTAGALSELPIYLHALGIPILLSGEFAAAAALVAESEAVADATGVPMTQHTQLLLTAMQGKEAEAAALIAATIEEAGASGQLNGVASAHWAAAVLYNGLARYGLALPAARATQSANPIVSQWALPELVEAAARVGDDTAARGALEGLADAAEPCDTDWAQGILARCRALLSDAAAADDLYREAIERLGRTILRPELARAHLLYGEWLRRDRQRAEARAHLRTAYEMFVSTGMEAFAERARRELLATGETVRKRKHGASTSDELTAQEKQIALLVRDGLSNPEIGARLFLSPRTVEWHLRKIFTKLRISSRRQLGDALSRGEHP</sequence>
<evidence type="ECO:0000259" key="3">
    <source>
        <dbReference type="PROSITE" id="PS50043"/>
    </source>
</evidence>
<dbReference type="SMART" id="SM00421">
    <property type="entry name" value="HTH_LUXR"/>
    <property type="match status" value="1"/>
</dbReference>
<dbReference type="GO" id="GO:0003677">
    <property type="term" value="F:DNA binding"/>
    <property type="evidence" value="ECO:0007669"/>
    <property type="project" value="InterPro"/>
</dbReference>
<dbReference type="eggNOG" id="COG2197">
    <property type="taxonomic scope" value="Bacteria"/>
</dbReference>
<gene>
    <name evidence="4" type="ordered locus">Sros_8709</name>
</gene>
<dbReference type="InterPro" id="IPR000792">
    <property type="entry name" value="Tscrpt_reg_LuxR_C"/>
</dbReference>
<dbReference type="CDD" id="cd06170">
    <property type="entry name" value="LuxR_C_like"/>
    <property type="match status" value="1"/>
</dbReference>
<dbReference type="SUPFAM" id="SSF48452">
    <property type="entry name" value="TPR-like"/>
    <property type="match status" value="1"/>
</dbReference>
<dbReference type="Pfam" id="PF13191">
    <property type="entry name" value="AAA_16"/>
    <property type="match status" value="1"/>
</dbReference>
<dbReference type="PANTHER" id="PTHR16305">
    <property type="entry name" value="TESTICULAR SOLUBLE ADENYLYL CYCLASE"/>
    <property type="match status" value="1"/>
</dbReference>
<dbReference type="InterPro" id="IPR016032">
    <property type="entry name" value="Sig_transdc_resp-reg_C-effctor"/>
</dbReference>
<keyword evidence="1" id="KW-0547">Nucleotide-binding</keyword>
<dbReference type="PRINTS" id="PR00038">
    <property type="entry name" value="HTHLUXR"/>
</dbReference>
<dbReference type="HOGENOM" id="CLU_006850_4_1_11"/>
<dbReference type="Pfam" id="PF00196">
    <property type="entry name" value="GerE"/>
    <property type="match status" value="1"/>
</dbReference>
<dbReference type="EMBL" id="CP001814">
    <property type="protein sequence ID" value="ACZ91346.1"/>
    <property type="molecule type" value="Genomic_DNA"/>
</dbReference>
<dbReference type="PANTHER" id="PTHR16305:SF35">
    <property type="entry name" value="TRANSCRIPTIONAL ACTIVATOR DOMAIN"/>
    <property type="match status" value="1"/>
</dbReference>
<proteinExistence type="predicted"/>
<keyword evidence="5" id="KW-1185">Reference proteome</keyword>